<gene>
    <name evidence="2" type="ORF">MQP27_42575</name>
</gene>
<dbReference type="InterPro" id="IPR015797">
    <property type="entry name" value="NUDIX_hydrolase-like_dom_sf"/>
</dbReference>
<dbReference type="Pfam" id="PF00293">
    <property type="entry name" value="NUDIX"/>
    <property type="match status" value="1"/>
</dbReference>
<name>A0ABS9YKJ6_9ACTN</name>
<dbReference type="PANTHER" id="PTHR36395">
    <property type="entry name" value="RING-H2 ZINC FINGER PROTEIN"/>
    <property type="match status" value="1"/>
</dbReference>
<keyword evidence="3" id="KW-1185">Reference proteome</keyword>
<evidence type="ECO:0000259" key="1">
    <source>
        <dbReference type="Pfam" id="PF00293"/>
    </source>
</evidence>
<sequence>MDSVDDLREWLAAQGVPYDTWGRDGTKSVRRLWEEIAAGETWLSSGPPLREVAVVSVTIETAGRRLTEVRQLMADGAVRERDSPPTEKMLPGETPEAAALRCIAEELGVDPDAVTITARAPFPTVEQSDSPSYPGLPSRYHLHTVTAEVPGLPLTPFTTEEAPGHGDAAVRTHYWEWR</sequence>
<evidence type="ECO:0000313" key="2">
    <source>
        <dbReference type="EMBL" id="MCI3277772.1"/>
    </source>
</evidence>
<feature type="domain" description="Nudix hydrolase" evidence="1">
    <location>
        <begin position="83"/>
        <end position="156"/>
    </location>
</feature>
<dbReference type="Gene3D" id="3.90.79.10">
    <property type="entry name" value="Nucleoside Triphosphate Pyrophosphohydrolase"/>
    <property type="match status" value="1"/>
</dbReference>
<evidence type="ECO:0000313" key="3">
    <source>
        <dbReference type="Proteomes" id="UP001165269"/>
    </source>
</evidence>
<reference evidence="2" key="1">
    <citation type="submission" date="2022-03" db="EMBL/GenBank/DDBJ databases">
        <title>Streptomyces 7R015 and 7R016 isolated from Barleria lupulina in Thailand.</title>
        <authorList>
            <person name="Kanchanasin P."/>
            <person name="Phongsopitanun W."/>
            <person name="Tanasupawat S."/>
        </authorList>
    </citation>
    <scope>NUCLEOTIDE SEQUENCE</scope>
    <source>
        <strain evidence="2">7R015</strain>
    </source>
</reference>
<keyword evidence="2" id="KW-0378">Hydrolase</keyword>
<comment type="caution">
    <text evidence="2">The sequence shown here is derived from an EMBL/GenBank/DDBJ whole genome shotgun (WGS) entry which is preliminary data.</text>
</comment>
<proteinExistence type="predicted"/>
<dbReference type="GO" id="GO:0016787">
    <property type="term" value="F:hydrolase activity"/>
    <property type="evidence" value="ECO:0007669"/>
    <property type="project" value="UniProtKB-KW"/>
</dbReference>
<dbReference type="Proteomes" id="UP001165269">
    <property type="component" value="Unassembled WGS sequence"/>
</dbReference>
<dbReference type="EMBL" id="JALDAY010000016">
    <property type="protein sequence ID" value="MCI3277772.1"/>
    <property type="molecule type" value="Genomic_DNA"/>
</dbReference>
<dbReference type="SUPFAM" id="SSF55811">
    <property type="entry name" value="Nudix"/>
    <property type="match status" value="1"/>
</dbReference>
<dbReference type="RefSeq" id="WP_242775647.1">
    <property type="nucleotide sequence ID" value="NZ_JALDAY010000016.1"/>
</dbReference>
<dbReference type="PANTHER" id="PTHR36395:SF1">
    <property type="entry name" value="RING-H2 ZINC FINGER PROTEIN"/>
    <property type="match status" value="1"/>
</dbReference>
<accession>A0ABS9YKJ6</accession>
<organism evidence="2 3">
    <name type="scientific">Streptomyces cylindrosporus</name>
    <dbReference type="NCBI Taxonomy" id="2927583"/>
    <lineage>
        <taxon>Bacteria</taxon>
        <taxon>Bacillati</taxon>
        <taxon>Actinomycetota</taxon>
        <taxon>Actinomycetes</taxon>
        <taxon>Kitasatosporales</taxon>
        <taxon>Streptomycetaceae</taxon>
        <taxon>Streptomyces</taxon>
    </lineage>
</organism>
<protein>
    <submittedName>
        <fullName evidence="2">NUDIX hydrolase</fullName>
    </submittedName>
</protein>
<dbReference type="InterPro" id="IPR000086">
    <property type="entry name" value="NUDIX_hydrolase_dom"/>
</dbReference>